<protein>
    <submittedName>
        <fullName evidence="8">YicC/YloC family endoribonuclease</fullName>
        <ecNumber evidence="8">3.1.-.-</ecNumber>
    </submittedName>
</protein>
<dbReference type="PANTHER" id="PTHR30636:SF3">
    <property type="entry name" value="UPF0701 PROTEIN YICC"/>
    <property type="match status" value="1"/>
</dbReference>
<organism evidence="8 9">
    <name type="scientific">Microbaculum marinum</name>
    <dbReference type="NCBI Taxonomy" id="1764581"/>
    <lineage>
        <taxon>Bacteria</taxon>
        <taxon>Pseudomonadati</taxon>
        <taxon>Pseudomonadota</taxon>
        <taxon>Alphaproteobacteria</taxon>
        <taxon>Hyphomicrobiales</taxon>
        <taxon>Tepidamorphaceae</taxon>
        <taxon>Microbaculum</taxon>
    </lineage>
</organism>
<dbReference type="Pfam" id="PF03755">
    <property type="entry name" value="YicC-like_N"/>
    <property type="match status" value="1"/>
</dbReference>
<name>A0AAW9S0K4_9HYPH</name>
<gene>
    <name evidence="8" type="ORF">V3328_17920</name>
</gene>
<evidence type="ECO:0000256" key="3">
    <source>
        <dbReference type="ARBA" id="ARBA00022759"/>
    </source>
</evidence>
<dbReference type="PANTHER" id="PTHR30636">
    <property type="entry name" value="UPF0701 PROTEIN YICC"/>
    <property type="match status" value="1"/>
</dbReference>
<evidence type="ECO:0000259" key="7">
    <source>
        <dbReference type="Pfam" id="PF08340"/>
    </source>
</evidence>
<accession>A0AAW9S0K4</accession>
<evidence type="ECO:0000256" key="2">
    <source>
        <dbReference type="ARBA" id="ARBA00022722"/>
    </source>
</evidence>
<evidence type="ECO:0000256" key="1">
    <source>
        <dbReference type="ARBA" id="ARBA00001968"/>
    </source>
</evidence>
<evidence type="ECO:0000256" key="4">
    <source>
        <dbReference type="ARBA" id="ARBA00022801"/>
    </source>
</evidence>
<dbReference type="EMBL" id="JAZHOF010000007">
    <property type="protein sequence ID" value="MEJ8573371.1"/>
    <property type="molecule type" value="Genomic_DNA"/>
</dbReference>
<dbReference type="GO" id="GO:0016787">
    <property type="term" value="F:hydrolase activity"/>
    <property type="evidence" value="ECO:0007669"/>
    <property type="project" value="UniProtKB-KW"/>
</dbReference>
<evidence type="ECO:0000313" key="9">
    <source>
        <dbReference type="Proteomes" id="UP001378188"/>
    </source>
</evidence>
<dbReference type="Proteomes" id="UP001378188">
    <property type="component" value="Unassembled WGS sequence"/>
</dbReference>
<dbReference type="RefSeq" id="WP_340331062.1">
    <property type="nucleotide sequence ID" value="NZ_JAZHOF010000007.1"/>
</dbReference>
<dbReference type="InterPro" id="IPR013527">
    <property type="entry name" value="YicC-like_N"/>
</dbReference>
<feature type="domain" description="Endoribonuclease YicC-like C-terminal" evidence="7">
    <location>
        <begin position="183"/>
        <end position="295"/>
    </location>
</feature>
<keyword evidence="4 8" id="KW-0378">Hydrolase</keyword>
<reference evidence="8 9" key="1">
    <citation type="submission" date="2024-02" db="EMBL/GenBank/DDBJ databases">
        <title>Genome analysis and characterization of Microbaculum marinisediminis sp. nov., isolated from marine sediment.</title>
        <authorList>
            <person name="Du Z.-J."/>
            <person name="Ye Y.-Q."/>
            <person name="Zhang Z.-R."/>
            <person name="Yuan S.-M."/>
            <person name="Zhang X.-Y."/>
        </authorList>
    </citation>
    <scope>NUCLEOTIDE SEQUENCE [LARGE SCALE GENOMIC DNA]</scope>
    <source>
        <strain evidence="8 9">SDUM1044001</strain>
    </source>
</reference>
<comment type="caution">
    <text evidence="8">The sequence shown here is derived from an EMBL/GenBank/DDBJ whole genome shotgun (WGS) entry which is preliminary data.</text>
</comment>
<evidence type="ECO:0000313" key="8">
    <source>
        <dbReference type="EMBL" id="MEJ8573371.1"/>
    </source>
</evidence>
<sequence length="295" mass="32464">MTFASMTGFARVEGGFADRDWHWEIRSVNGRGLDVRLRLPSGFERLEPPIRERVQKTLSRGSLTIGLQMRRSETSGALRVNEAALDAVIKLCDELTSSGRVAPPRADGLLAIKGVIEVDEETDDEASRAALDAALLQSFDEALGKLVDMRNSEGGRLKAILDLRLDEIETLTRRADANPSRSPAAIGKRLGEQVAQLMDAAPALDSQRLHQEAVLLATKADIREELDRLSAHVTGARELLNGKGAVGRKLEFLTQEFNREANTLCSKSNDVELTRIGLELKSVVDQMREQVQNVE</sequence>
<dbReference type="InterPro" id="IPR013551">
    <property type="entry name" value="YicC-like_C"/>
</dbReference>
<keyword evidence="9" id="KW-1185">Reference proteome</keyword>
<keyword evidence="3" id="KW-0255">Endonuclease</keyword>
<evidence type="ECO:0000256" key="5">
    <source>
        <dbReference type="ARBA" id="ARBA00035648"/>
    </source>
</evidence>
<feature type="domain" description="Endoribonuclease YicC-like N-terminal" evidence="6">
    <location>
        <begin position="4"/>
        <end position="158"/>
    </location>
</feature>
<evidence type="ECO:0000259" key="6">
    <source>
        <dbReference type="Pfam" id="PF03755"/>
    </source>
</evidence>
<dbReference type="InterPro" id="IPR005229">
    <property type="entry name" value="YicC/YloC-like"/>
</dbReference>
<dbReference type="GO" id="GO:0004521">
    <property type="term" value="F:RNA endonuclease activity"/>
    <property type="evidence" value="ECO:0007669"/>
    <property type="project" value="InterPro"/>
</dbReference>
<dbReference type="EC" id="3.1.-.-" evidence="8"/>
<keyword evidence="2" id="KW-0540">Nuclease</keyword>
<dbReference type="NCBIfam" id="TIGR00255">
    <property type="entry name" value="YicC/YloC family endoribonuclease"/>
    <property type="match status" value="1"/>
</dbReference>
<dbReference type="Pfam" id="PF08340">
    <property type="entry name" value="YicC-like_C"/>
    <property type="match status" value="1"/>
</dbReference>
<dbReference type="AlphaFoldDB" id="A0AAW9S0K4"/>
<comment type="similarity">
    <text evidence="5">Belongs to the YicC/YloC family.</text>
</comment>
<proteinExistence type="inferred from homology"/>
<comment type="cofactor">
    <cofactor evidence="1">
        <name>a divalent metal cation</name>
        <dbReference type="ChEBI" id="CHEBI:60240"/>
    </cofactor>
</comment>